<dbReference type="Proteomes" id="UP000220840">
    <property type="component" value="Unassembled WGS sequence"/>
</dbReference>
<keyword evidence="2" id="KW-1185">Reference proteome</keyword>
<dbReference type="EMBL" id="PDCJ01000001">
    <property type="protein sequence ID" value="PEG31475.1"/>
    <property type="molecule type" value="Genomic_DNA"/>
</dbReference>
<name>A0A2A7MIF2_9CLOT</name>
<proteinExistence type="predicted"/>
<protein>
    <submittedName>
        <fullName evidence="1">Uncharacterized protein</fullName>
    </submittedName>
</protein>
<sequence length="69" mass="8264">MEMMISYKNGRKNTYIKEGKYMFISNIKISPKNSNKTSKEKDDDDFNIYDDINLMVNMINKKKNIKNLY</sequence>
<reference evidence="1 2" key="1">
    <citation type="submission" date="2017-10" db="EMBL/GenBank/DDBJ databases">
        <title>Effective Description of Clostridium neonatale sp. nov. linked to necrotizing enterocolitis in neonates and a clarification of species assignable to the genus Clostridium (Prazmowski 1880) emend. Lawson and Rainey 2016.</title>
        <authorList>
            <person name="Bernard K."/>
            <person name="Burdz T."/>
            <person name="Wiebe D."/>
            <person name="Balcewich B."/>
            <person name="Alfa M."/>
            <person name="Bernier A.-M."/>
        </authorList>
    </citation>
    <scope>NUCLEOTIDE SEQUENCE [LARGE SCALE GENOMIC DNA]</scope>
    <source>
        <strain evidence="1 2">LCDC99A005</strain>
    </source>
</reference>
<dbReference type="AlphaFoldDB" id="A0A2A7MIF2"/>
<comment type="caution">
    <text evidence="1">The sequence shown here is derived from an EMBL/GenBank/DDBJ whole genome shotgun (WGS) entry which is preliminary data.</text>
</comment>
<evidence type="ECO:0000313" key="1">
    <source>
        <dbReference type="EMBL" id="PEG31475.1"/>
    </source>
</evidence>
<accession>A0A2A7MIF2</accession>
<evidence type="ECO:0000313" key="2">
    <source>
        <dbReference type="Proteomes" id="UP000220840"/>
    </source>
</evidence>
<organism evidence="1 2">
    <name type="scientific">Clostridium neonatale</name>
    <dbReference type="NCBI Taxonomy" id="137838"/>
    <lineage>
        <taxon>Bacteria</taxon>
        <taxon>Bacillati</taxon>
        <taxon>Bacillota</taxon>
        <taxon>Clostridia</taxon>
        <taxon>Eubacteriales</taxon>
        <taxon>Clostridiaceae</taxon>
        <taxon>Clostridium</taxon>
    </lineage>
</organism>
<gene>
    <name evidence="1" type="ORF">CQ394_07150</name>
</gene>
<dbReference type="RefSeq" id="WP_058295630.1">
    <property type="nucleotide sequence ID" value="NZ_CAMRXG010000011.1"/>
</dbReference>